<dbReference type="PROSITE" id="PS51257">
    <property type="entry name" value="PROKAR_LIPOPROTEIN"/>
    <property type="match status" value="1"/>
</dbReference>
<name>A0ABU9BQP2_9BURK</name>
<protein>
    <submittedName>
        <fullName evidence="4">Extracellular solute-binding protein</fullName>
    </submittedName>
</protein>
<gene>
    <name evidence="4" type="ORF">AACH06_10420</name>
</gene>
<keyword evidence="2" id="KW-0813">Transport</keyword>
<dbReference type="InterPro" id="IPR006059">
    <property type="entry name" value="SBP"/>
</dbReference>
<accession>A0ABU9BQP2</accession>
<comment type="similarity">
    <text evidence="1">Belongs to the bacterial solute-binding protein 1 family.</text>
</comment>
<sequence>MRTRPCTLAAWMAACLVAGPVAMALLGLGMGWPALAHAQPPARRLVVWMVGDDKTPRLLQAAVTTFKAEHPGVEVEVRDVPWADAMTKYSAALASGRGPDVITGSTTYAIDLGQKGGLVDLARRAPDIVQLLAQHANPGALRAVRRPDGAIFAAPFDMHVQLQFYRTDLLPRAPATWAEFTSTVQSLQAKGTRGFAQQWGNTTWVGFYPYLRQAGGAIYDAGCTRSEVDSPEAVKALTYYASIYRLLKAPTDSWPDADGGLENGSYPLMQSGTWQVSQLDVMHKQLVGKWAAAPLPASDTGRRTALLGGTAMGVTTFSPHIDLALEFMRTVYRPQVSRQMAESALGLGLMWLPAGRQDQIAGLPLPEDRKQAMLAQLQDAEGPPNCPGWMRLDYAVTRAVQRVVLSGADPQTELTRAAAILNRPLVAR</sequence>
<evidence type="ECO:0000256" key="1">
    <source>
        <dbReference type="ARBA" id="ARBA00008520"/>
    </source>
</evidence>
<dbReference type="Pfam" id="PF01547">
    <property type="entry name" value="SBP_bac_1"/>
    <property type="match status" value="1"/>
</dbReference>
<comment type="caution">
    <text evidence="4">The sequence shown here is derived from an EMBL/GenBank/DDBJ whole genome shotgun (WGS) entry which is preliminary data.</text>
</comment>
<dbReference type="PANTHER" id="PTHR30061">
    <property type="entry name" value="MALTOSE-BINDING PERIPLASMIC PROTEIN"/>
    <property type="match status" value="1"/>
</dbReference>
<dbReference type="SUPFAM" id="SSF53850">
    <property type="entry name" value="Periplasmic binding protein-like II"/>
    <property type="match status" value="1"/>
</dbReference>
<evidence type="ECO:0000256" key="3">
    <source>
        <dbReference type="ARBA" id="ARBA00022729"/>
    </source>
</evidence>
<dbReference type="EMBL" id="JBBUTG010000005">
    <property type="protein sequence ID" value="MEK8031230.1"/>
    <property type="molecule type" value="Genomic_DNA"/>
</dbReference>
<evidence type="ECO:0000256" key="2">
    <source>
        <dbReference type="ARBA" id="ARBA00022448"/>
    </source>
</evidence>
<reference evidence="4 5" key="1">
    <citation type="submission" date="2024-04" db="EMBL/GenBank/DDBJ databases">
        <title>Novel species of the genus Ideonella isolated from streams.</title>
        <authorList>
            <person name="Lu H."/>
        </authorList>
    </citation>
    <scope>NUCLEOTIDE SEQUENCE [LARGE SCALE GENOMIC DNA]</scope>
    <source>
        <strain evidence="4 5">DXS29W</strain>
    </source>
</reference>
<dbReference type="Proteomes" id="UP001371218">
    <property type="component" value="Unassembled WGS sequence"/>
</dbReference>
<keyword evidence="5" id="KW-1185">Reference proteome</keyword>
<dbReference type="Gene3D" id="3.40.190.10">
    <property type="entry name" value="Periplasmic binding protein-like II"/>
    <property type="match status" value="1"/>
</dbReference>
<dbReference type="RefSeq" id="WP_341425608.1">
    <property type="nucleotide sequence ID" value="NZ_JBBUTG010000005.1"/>
</dbReference>
<evidence type="ECO:0000313" key="5">
    <source>
        <dbReference type="Proteomes" id="UP001371218"/>
    </source>
</evidence>
<proteinExistence type="inferred from homology"/>
<evidence type="ECO:0000313" key="4">
    <source>
        <dbReference type="EMBL" id="MEK8031230.1"/>
    </source>
</evidence>
<organism evidence="4 5">
    <name type="scientific">Ideonella lacteola</name>
    <dbReference type="NCBI Taxonomy" id="2984193"/>
    <lineage>
        <taxon>Bacteria</taxon>
        <taxon>Pseudomonadati</taxon>
        <taxon>Pseudomonadota</taxon>
        <taxon>Betaproteobacteria</taxon>
        <taxon>Burkholderiales</taxon>
        <taxon>Sphaerotilaceae</taxon>
        <taxon>Ideonella</taxon>
    </lineage>
</organism>
<keyword evidence="3" id="KW-0732">Signal</keyword>
<dbReference type="PANTHER" id="PTHR30061:SF50">
    <property type="entry name" value="MALTOSE_MALTODEXTRIN-BINDING PERIPLASMIC PROTEIN"/>
    <property type="match status" value="1"/>
</dbReference>